<dbReference type="InterPro" id="IPR036388">
    <property type="entry name" value="WH-like_DNA-bd_sf"/>
</dbReference>
<dbReference type="PROSITE" id="PS50987">
    <property type="entry name" value="HTH_ARSR_2"/>
    <property type="match status" value="1"/>
</dbReference>
<dbReference type="Proteomes" id="UP000440694">
    <property type="component" value="Unassembled WGS sequence"/>
</dbReference>
<name>A0A6I3KH18_9HYPH</name>
<dbReference type="Pfam" id="PF01022">
    <property type="entry name" value="HTH_5"/>
    <property type="match status" value="1"/>
</dbReference>
<dbReference type="PANTHER" id="PTHR38600">
    <property type="entry name" value="TRANSCRIPTIONAL REGULATORY PROTEIN"/>
    <property type="match status" value="1"/>
</dbReference>
<accession>A0A6I3KH18</accession>
<evidence type="ECO:0000313" key="3">
    <source>
        <dbReference type="Proteomes" id="UP000440694"/>
    </source>
</evidence>
<dbReference type="PRINTS" id="PR00778">
    <property type="entry name" value="HTHARSR"/>
</dbReference>
<dbReference type="PANTHER" id="PTHR38600:SF2">
    <property type="entry name" value="SLL0088 PROTEIN"/>
    <property type="match status" value="1"/>
</dbReference>
<dbReference type="EMBL" id="WMBQ01000001">
    <property type="protein sequence ID" value="MTD93798.1"/>
    <property type="molecule type" value="Genomic_DNA"/>
</dbReference>
<gene>
    <name evidence="2" type="ORF">GIW81_05555</name>
</gene>
<dbReference type="InterPro" id="IPR011991">
    <property type="entry name" value="ArsR-like_HTH"/>
</dbReference>
<keyword evidence="3" id="KW-1185">Reference proteome</keyword>
<dbReference type="SMART" id="SM00418">
    <property type="entry name" value="HTH_ARSR"/>
    <property type="match status" value="1"/>
</dbReference>
<protein>
    <submittedName>
        <fullName evidence="2">Metalloregulator ArsR/SmtB family transcription factor</fullName>
    </submittedName>
</protein>
<dbReference type="InterPro" id="IPR036390">
    <property type="entry name" value="WH_DNA-bd_sf"/>
</dbReference>
<dbReference type="NCBIfam" id="NF033788">
    <property type="entry name" value="HTH_metalloreg"/>
    <property type="match status" value="1"/>
</dbReference>
<organism evidence="2 3">
    <name type="scientific">Hyphomicrobium album</name>
    <dbReference type="NCBI Taxonomy" id="2665159"/>
    <lineage>
        <taxon>Bacteria</taxon>
        <taxon>Pseudomonadati</taxon>
        <taxon>Pseudomonadota</taxon>
        <taxon>Alphaproteobacteria</taxon>
        <taxon>Hyphomicrobiales</taxon>
        <taxon>Hyphomicrobiaceae</taxon>
        <taxon>Hyphomicrobium</taxon>
    </lineage>
</organism>
<dbReference type="CDD" id="cd00090">
    <property type="entry name" value="HTH_ARSR"/>
    <property type="match status" value="1"/>
</dbReference>
<dbReference type="SUPFAM" id="SSF46785">
    <property type="entry name" value="Winged helix' DNA-binding domain"/>
    <property type="match status" value="1"/>
</dbReference>
<proteinExistence type="predicted"/>
<evidence type="ECO:0000259" key="1">
    <source>
        <dbReference type="PROSITE" id="PS50987"/>
    </source>
</evidence>
<evidence type="ECO:0000313" key="2">
    <source>
        <dbReference type="EMBL" id="MTD93798.1"/>
    </source>
</evidence>
<comment type="caution">
    <text evidence="2">The sequence shown here is derived from an EMBL/GenBank/DDBJ whole genome shotgun (WGS) entry which is preliminary data.</text>
</comment>
<dbReference type="Gene3D" id="1.10.10.10">
    <property type="entry name" value="Winged helix-like DNA-binding domain superfamily/Winged helix DNA-binding domain"/>
    <property type="match status" value="1"/>
</dbReference>
<dbReference type="RefSeq" id="WP_154738303.1">
    <property type="nucleotide sequence ID" value="NZ_WMBQ01000001.1"/>
</dbReference>
<sequence>MAPAAQASQNLDRVFAALSDPTRRAILARLAQGEATVNELVAPFRVSQPTISKHLKVLEGAGLVARGRSAQFRPVRLNAAPLADASEWLGGYEQFWSESLDRLDDYVKVLQRKEKRHAGKRRGK</sequence>
<dbReference type="GO" id="GO:0003700">
    <property type="term" value="F:DNA-binding transcription factor activity"/>
    <property type="evidence" value="ECO:0007669"/>
    <property type="project" value="InterPro"/>
</dbReference>
<reference evidence="2 3" key="1">
    <citation type="submission" date="2019-11" db="EMBL/GenBank/DDBJ databases">
        <title>Identification of a novel strain.</title>
        <authorList>
            <person name="Xu Q."/>
            <person name="Wang G."/>
        </authorList>
    </citation>
    <scope>NUCLEOTIDE SEQUENCE [LARGE SCALE GENOMIC DNA]</scope>
    <source>
        <strain evidence="3">xq</strain>
    </source>
</reference>
<dbReference type="InterPro" id="IPR001845">
    <property type="entry name" value="HTH_ArsR_DNA-bd_dom"/>
</dbReference>
<dbReference type="AlphaFoldDB" id="A0A6I3KH18"/>
<feature type="domain" description="HTH arsR-type" evidence="1">
    <location>
        <begin position="3"/>
        <end position="97"/>
    </location>
</feature>